<name>A0A3B0Y881_9ZZZZ</name>
<dbReference type="PANTHER" id="PTHR22617:SF41">
    <property type="entry name" value="CHEMOTAXIS SIGNAL TRANSDUCTION SYSTEM ADAPTOR PROTEIN CHEW"/>
    <property type="match status" value="1"/>
</dbReference>
<gene>
    <name evidence="2" type="ORF">MNBD_GAMMA13-1579</name>
</gene>
<organism evidence="2">
    <name type="scientific">hydrothermal vent metagenome</name>
    <dbReference type="NCBI Taxonomy" id="652676"/>
    <lineage>
        <taxon>unclassified sequences</taxon>
        <taxon>metagenomes</taxon>
        <taxon>ecological metagenomes</taxon>
    </lineage>
</organism>
<dbReference type="EMBL" id="UOFK01000027">
    <property type="protein sequence ID" value="VAW73040.1"/>
    <property type="molecule type" value="Genomic_DNA"/>
</dbReference>
<proteinExistence type="predicted"/>
<dbReference type="InterPro" id="IPR002545">
    <property type="entry name" value="CheW-lke_dom"/>
</dbReference>
<dbReference type="AlphaFoldDB" id="A0A3B0Y881"/>
<dbReference type="GO" id="GO:0005829">
    <property type="term" value="C:cytosol"/>
    <property type="evidence" value="ECO:0007669"/>
    <property type="project" value="TreeGrafter"/>
</dbReference>
<dbReference type="Pfam" id="PF01584">
    <property type="entry name" value="CheW"/>
    <property type="match status" value="1"/>
</dbReference>
<sequence length="188" mass="20153">MAQVAEQGCAEVSPNADQSQFLTFTLGDEVYAIEILNIREIIDYGNLTTVPMMPAFIRGVINLRGSVVPVVDLAARFDGEPAKITKRTSIIIIEIVDGEATMNIGAVVDGVNEVLDIPPGDIEPAPSFGTRIRTDFIKGMGKIDGKFLVLLNVANVLSVDELSLLDEVQQQARVETETALPELAGEGA</sequence>
<dbReference type="InterPro" id="IPR039315">
    <property type="entry name" value="CheW"/>
</dbReference>
<dbReference type="GO" id="GO:0006935">
    <property type="term" value="P:chemotaxis"/>
    <property type="evidence" value="ECO:0007669"/>
    <property type="project" value="InterPro"/>
</dbReference>
<reference evidence="2" key="1">
    <citation type="submission" date="2018-06" db="EMBL/GenBank/DDBJ databases">
        <authorList>
            <person name="Zhirakovskaya E."/>
        </authorList>
    </citation>
    <scope>NUCLEOTIDE SEQUENCE</scope>
</reference>
<dbReference type="SMART" id="SM00260">
    <property type="entry name" value="CheW"/>
    <property type="match status" value="1"/>
</dbReference>
<protein>
    <submittedName>
        <fullName evidence="2">Positive regulator of CheA protein activity (CheW)</fullName>
    </submittedName>
</protein>
<accession>A0A3B0Y881</accession>
<evidence type="ECO:0000259" key="1">
    <source>
        <dbReference type="PROSITE" id="PS50851"/>
    </source>
</evidence>
<evidence type="ECO:0000313" key="2">
    <source>
        <dbReference type="EMBL" id="VAW73040.1"/>
    </source>
</evidence>
<dbReference type="PANTHER" id="PTHR22617">
    <property type="entry name" value="CHEMOTAXIS SENSOR HISTIDINE KINASE-RELATED"/>
    <property type="match status" value="1"/>
</dbReference>
<dbReference type="InterPro" id="IPR036061">
    <property type="entry name" value="CheW-like_dom_sf"/>
</dbReference>
<dbReference type="Gene3D" id="2.40.50.180">
    <property type="entry name" value="CheA-289, Domain 4"/>
    <property type="match status" value="1"/>
</dbReference>
<dbReference type="PROSITE" id="PS50851">
    <property type="entry name" value="CHEW"/>
    <property type="match status" value="1"/>
</dbReference>
<dbReference type="SUPFAM" id="SSF50341">
    <property type="entry name" value="CheW-like"/>
    <property type="match status" value="1"/>
</dbReference>
<dbReference type="CDD" id="cd00732">
    <property type="entry name" value="CheW"/>
    <property type="match status" value="1"/>
</dbReference>
<dbReference type="Gene3D" id="2.30.30.40">
    <property type="entry name" value="SH3 Domains"/>
    <property type="match status" value="1"/>
</dbReference>
<dbReference type="GO" id="GO:0007165">
    <property type="term" value="P:signal transduction"/>
    <property type="evidence" value="ECO:0007669"/>
    <property type="project" value="InterPro"/>
</dbReference>
<feature type="domain" description="CheW-like" evidence="1">
    <location>
        <begin position="18"/>
        <end position="162"/>
    </location>
</feature>